<keyword evidence="2" id="KW-1185">Reference proteome</keyword>
<dbReference type="STRING" id="1219032.GCA_001515545_02457"/>
<dbReference type="Gene3D" id="1.10.246.130">
    <property type="match status" value="1"/>
</dbReference>
<dbReference type="InterPro" id="IPR029055">
    <property type="entry name" value="Ntn_hydrolases_N"/>
</dbReference>
<dbReference type="InterPro" id="IPR043138">
    <property type="entry name" value="GGT_lsub"/>
</dbReference>
<dbReference type="PRINTS" id="PR01210">
    <property type="entry name" value="GGTRANSPTASE"/>
</dbReference>
<evidence type="ECO:0000313" key="2">
    <source>
        <dbReference type="Proteomes" id="UP000220246"/>
    </source>
</evidence>
<dbReference type="PANTHER" id="PTHR43881:SF1">
    <property type="entry name" value="GAMMA-GLUTAMYLTRANSPEPTIDASE (AFU_ORTHOLOGUE AFUA_4G13580)"/>
    <property type="match status" value="1"/>
</dbReference>
<reference evidence="2" key="1">
    <citation type="submission" date="2017-09" db="EMBL/GenBank/DDBJ databases">
        <title>FDA dAtabase for Regulatory Grade micrObial Sequences (FDA-ARGOS): Supporting development and validation of Infectious Disease Dx tests.</title>
        <authorList>
            <person name="Minogue T."/>
            <person name="Wolcott M."/>
            <person name="Wasieloski L."/>
            <person name="Aguilar W."/>
            <person name="Moore D."/>
            <person name="Tallon L."/>
            <person name="Sadzewicz L."/>
            <person name="Ott S."/>
            <person name="Zhao X."/>
            <person name="Nagaraj S."/>
            <person name="Vavikolanu K."/>
            <person name="Aluvathingal J."/>
            <person name="Nadendla S."/>
            <person name="Sichtig H."/>
        </authorList>
    </citation>
    <scope>NUCLEOTIDE SEQUENCE [LARGE SCALE GENOMIC DNA]</scope>
    <source>
        <strain evidence="2">FDAARGOS_394</strain>
    </source>
</reference>
<gene>
    <name evidence="1" type="ORF">CRM82_02815</name>
</gene>
<dbReference type="GO" id="GO:0016740">
    <property type="term" value="F:transferase activity"/>
    <property type="evidence" value="ECO:0007669"/>
    <property type="project" value="UniProtKB-KW"/>
</dbReference>
<dbReference type="GeneID" id="80803672"/>
<accession>A0A2A7UQZ3</accession>
<keyword evidence="1" id="KW-0808">Transferase</keyword>
<organism evidence="1 2">
    <name type="scientific">Comamonas terrigena</name>
    <dbReference type="NCBI Taxonomy" id="32013"/>
    <lineage>
        <taxon>Bacteria</taxon>
        <taxon>Pseudomonadati</taxon>
        <taxon>Pseudomonadota</taxon>
        <taxon>Betaproteobacteria</taxon>
        <taxon>Burkholderiales</taxon>
        <taxon>Comamonadaceae</taxon>
        <taxon>Comamonas</taxon>
    </lineage>
</organism>
<dbReference type="EMBL" id="PDEA01000001">
    <property type="protein sequence ID" value="PEH87674.1"/>
    <property type="molecule type" value="Genomic_DNA"/>
</dbReference>
<dbReference type="OrthoDB" id="5297205at2"/>
<dbReference type="PANTHER" id="PTHR43881">
    <property type="entry name" value="GAMMA-GLUTAMYLTRANSPEPTIDASE (AFU_ORTHOLOGUE AFUA_4G13580)"/>
    <property type="match status" value="1"/>
</dbReference>
<name>A0A2A7UQZ3_COMTR</name>
<dbReference type="Pfam" id="PF01019">
    <property type="entry name" value="G_glu_transpept"/>
    <property type="match status" value="1"/>
</dbReference>
<dbReference type="Gene3D" id="3.60.20.40">
    <property type="match status" value="1"/>
</dbReference>
<dbReference type="InterPro" id="IPR052896">
    <property type="entry name" value="GGT-like_enzyme"/>
</dbReference>
<comment type="caution">
    <text evidence="1">The sequence shown here is derived from an EMBL/GenBank/DDBJ whole genome shotgun (WGS) entry which is preliminary data.</text>
</comment>
<dbReference type="Proteomes" id="UP000220246">
    <property type="component" value="Unassembled WGS sequence"/>
</dbReference>
<sequence length="532" mass="56174">MNWSLPFPSGRQPVLARNVVSTSQPLAAQAGLAAMARGGNAIDAALAAAITLTVVEPTMNGIGGDAFALVWDGSQLHGLNACGRAPQAWSPERFAGMEHMPKVGWDSVTTPGGVAAWKALSERFGALPFEDLFTDAIRHARDGFPVSPVIARQWAQAAIDLGAQPGFTEFLKPDGSAPQTGEIWRFPAQADTLQEIARTRTESFYRGALAQRMAAFSQTCGAALTADDLAAHQVEWVEPISTPFGDRTVHEIPPNGQGIAALIALGILEQLPYRDTAPGSAARMHLEIEAMRLAFADLYAHIADPAHMEVTAAQLLAPAYLQRRAALIDPQRAGSYPPGQPSSGGTVYLCAADAQGRMVSFIQSNFKGFGSGVVVPGTGIALHNRGMGFVTTPGHPNQVAGGKRPMHSIIPAFMLRNGQPHMAFGVMGGNMQAQGHLQMTLREAVEGLNPQACSDAPRWRINDVGALTLEHTVPAAVVEGLRALGHAPEIAPPNSLDFGSAQLIRKLDTAPGEPSAYVAGSDHRRDGLAVGF</sequence>
<dbReference type="RefSeq" id="WP_066538350.1">
    <property type="nucleotide sequence ID" value="NZ_DALZQJ010000004.1"/>
</dbReference>
<dbReference type="InterPro" id="IPR043137">
    <property type="entry name" value="GGT_ssub_C"/>
</dbReference>
<proteinExistence type="predicted"/>
<protein>
    <submittedName>
        <fullName evidence="1">Gamma-glutamyltransferase family protein</fullName>
    </submittedName>
</protein>
<evidence type="ECO:0000313" key="1">
    <source>
        <dbReference type="EMBL" id="PEH87674.1"/>
    </source>
</evidence>
<dbReference type="SUPFAM" id="SSF56235">
    <property type="entry name" value="N-terminal nucleophile aminohydrolases (Ntn hydrolases)"/>
    <property type="match status" value="1"/>
</dbReference>
<dbReference type="AlphaFoldDB" id="A0A2A7UQZ3"/>